<sequence length="67" mass="6981">MLASTASPEPIQNSNATCASGSMSLYLGTIQGEEDFPSEYALAFSNGPCGRLSVWPLPVQEVGGVDM</sequence>
<organism evidence="1 2">
    <name type="scientific">Decorospora gaudefroyi</name>
    <dbReference type="NCBI Taxonomy" id="184978"/>
    <lineage>
        <taxon>Eukaryota</taxon>
        <taxon>Fungi</taxon>
        <taxon>Dikarya</taxon>
        <taxon>Ascomycota</taxon>
        <taxon>Pezizomycotina</taxon>
        <taxon>Dothideomycetes</taxon>
        <taxon>Pleosporomycetidae</taxon>
        <taxon>Pleosporales</taxon>
        <taxon>Pleosporineae</taxon>
        <taxon>Pleosporaceae</taxon>
        <taxon>Decorospora</taxon>
    </lineage>
</organism>
<evidence type="ECO:0000313" key="2">
    <source>
        <dbReference type="Proteomes" id="UP000800040"/>
    </source>
</evidence>
<gene>
    <name evidence="1" type="ORF">BDW02DRAFT_570255</name>
</gene>
<evidence type="ECO:0000313" key="1">
    <source>
        <dbReference type="EMBL" id="KAF1833273.1"/>
    </source>
</evidence>
<dbReference type="AlphaFoldDB" id="A0A6A5KIL2"/>
<protein>
    <submittedName>
        <fullName evidence="1">Uncharacterized protein</fullName>
    </submittedName>
</protein>
<reference evidence="1" key="1">
    <citation type="submission" date="2020-01" db="EMBL/GenBank/DDBJ databases">
        <authorList>
            <consortium name="DOE Joint Genome Institute"/>
            <person name="Haridas S."/>
            <person name="Albert R."/>
            <person name="Binder M."/>
            <person name="Bloem J."/>
            <person name="Labutti K."/>
            <person name="Salamov A."/>
            <person name="Andreopoulos B."/>
            <person name="Baker S.E."/>
            <person name="Barry K."/>
            <person name="Bills G."/>
            <person name="Bluhm B.H."/>
            <person name="Cannon C."/>
            <person name="Castanera R."/>
            <person name="Culley D.E."/>
            <person name="Daum C."/>
            <person name="Ezra D."/>
            <person name="Gonzalez J.B."/>
            <person name="Henrissat B."/>
            <person name="Kuo A."/>
            <person name="Liang C."/>
            <person name="Lipzen A."/>
            <person name="Lutzoni F."/>
            <person name="Magnuson J."/>
            <person name="Mondo S."/>
            <person name="Nolan M."/>
            <person name="Ohm R."/>
            <person name="Pangilinan J."/>
            <person name="Park H.-J."/>
            <person name="Ramirez L."/>
            <person name="Alfaro M."/>
            <person name="Sun H."/>
            <person name="Tritt A."/>
            <person name="Yoshinaga Y."/>
            <person name="Zwiers L.-H."/>
            <person name="Turgeon B.G."/>
            <person name="Goodwin S.B."/>
            <person name="Spatafora J.W."/>
            <person name="Crous P.W."/>
            <person name="Grigoriev I.V."/>
        </authorList>
    </citation>
    <scope>NUCLEOTIDE SEQUENCE</scope>
    <source>
        <strain evidence="1">P77</strain>
    </source>
</reference>
<accession>A0A6A5KIL2</accession>
<name>A0A6A5KIL2_9PLEO</name>
<proteinExistence type="predicted"/>
<dbReference type="Proteomes" id="UP000800040">
    <property type="component" value="Unassembled WGS sequence"/>
</dbReference>
<keyword evidence="2" id="KW-1185">Reference proteome</keyword>
<dbReference type="OrthoDB" id="5428787at2759"/>
<dbReference type="EMBL" id="ML975322">
    <property type="protein sequence ID" value="KAF1833273.1"/>
    <property type="molecule type" value="Genomic_DNA"/>
</dbReference>